<keyword evidence="2" id="KW-1185">Reference proteome</keyword>
<evidence type="ECO:0000313" key="2">
    <source>
        <dbReference type="Proteomes" id="UP000249922"/>
    </source>
</evidence>
<dbReference type="EMBL" id="CP030239">
    <property type="protein sequence ID" value="AWX93897.1"/>
    <property type="molecule type" value="Genomic_DNA"/>
</dbReference>
<reference evidence="1 2" key="1">
    <citation type="submission" date="2018-06" db="EMBL/GenBank/DDBJ databases">
        <title>Complete genome sequence of Paracoccus mutanolyticus strain RSP-02 isolated from cellulosic waste.</title>
        <authorList>
            <person name="Amrutha R.N."/>
            <person name="Shrivastav A."/>
            <person name="Buddana S.K."/>
            <person name="Deshpande U."/>
            <person name="Prakasham R.S."/>
        </authorList>
    </citation>
    <scope>NUCLEOTIDE SEQUENCE [LARGE SCALE GENOMIC DNA]</scope>
    <source>
        <strain evidence="1 2">RSP-02</strain>
    </source>
</reference>
<protein>
    <submittedName>
        <fullName evidence="1">Uncharacterized protein</fullName>
    </submittedName>
</protein>
<organism evidence="1 2">
    <name type="scientific">Paracoccus mutanolyticus</name>
    <dbReference type="NCBI Taxonomy" id="1499308"/>
    <lineage>
        <taxon>Bacteria</taxon>
        <taxon>Pseudomonadati</taxon>
        <taxon>Pseudomonadota</taxon>
        <taxon>Alphaproteobacteria</taxon>
        <taxon>Rhodobacterales</taxon>
        <taxon>Paracoccaceae</taxon>
        <taxon>Paracoccus</taxon>
    </lineage>
</organism>
<gene>
    <name evidence="1" type="ORF">DPM13_15145</name>
</gene>
<evidence type="ECO:0000313" key="1">
    <source>
        <dbReference type="EMBL" id="AWX93897.1"/>
    </source>
</evidence>
<dbReference type="Proteomes" id="UP000249922">
    <property type="component" value="Chromosome"/>
</dbReference>
<sequence length="63" mass="7201">MSKRRGVGRRLHRTCSTPTHLRCRGSLFSPAFQSIDFWKALRFTLTFTLFTLPLSGSGPEHVH</sequence>
<name>A0ABM6WTF2_9RHOB</name>
<accession>A0ABM6WTF2</accession>
<proteinExistence type="predicted"/>